<dbReference type="GO" id="GO:0005975">
    <property type="term" value="P:carbohydrate metabolic process"/>
    <property type="evidence" value="ECO:0007669"/>
    <property type="project" value="InterPro"/>
</dbReference>
<dbReference type="Pfam" id="PF03033">
    <property type="entry name" value="Glyco_transf_28"/>
    <property type="match status" value="1"/>
</dbReference>
<reference evidence="5 6" key="1">
    <citation type="submission" date="2015-07" db="EMBL/GenBank/DDBJ databases">
        <title>Comparative genomics of the Sigatoka disease complex on banana suggests a link between parallel evolutionary changes in Pseudocercospora fijiensis and Pseudocercospora eumusae and increased virulence on the banana host.</title>
        <authorList>
            <person name="Chang T.-C."/>
            <person name="Salvucci A."/>
            <person name="Crous P.W."/>
            <person name="Stergiopoulos I."/>
        </authorList>
    </citation>
    <scope>NUCLEOTIDE SEQUENCE [LARGE SCALE GENOMIC DNA]</scope>
    <source>
        <strain evidence="5 6">CBS 114824</strain>
    </source>
</reference>
<feature type="compositionally biased region" description="Basic and acidic residues" evidence="2">
    <location>
        <begin position="261"/>
        <end position="274"/>
    </location>
</feature>
<dbReference type="STRING" id="321146.A0A139H4D5"/>
<sequence length="1340" mass="147837">HAARKQVVRLQHRLLHADRAGDRNPADDRDITVGCCARRHLHFLFLLFSFYNDTPITAPSVIRFWSLLGNGGLIRLSGAGQENWFGESSTTADPSDTMATPEATARLNMPSGTGEPALLTDETGRSILPTHPISGVDFGAHLSQGGDGVKEEAEENGGSYFSDMPGRPSDVKPPKKSATGPLEGPGHASDGAVLKRAQTAPATRPKAPTRSSTLMRAMRKDRFACEYTFDPMYSDSDSSSSDDEAERRAPARPRRSTRTVSAKDKDIAKQNAKEGRSYSRFKVCNDHMKTKGRVSKRDGRLNISINETANNGYLAKALGQTIRHHLDIPNRNRGRKQRQHASDHPALSAELGKAPSPLHPANTWPRLNIVIMIIGSRGDIQPFIKIGKILEDEYGHRVRIATHPTFRDFVEKDSGLEFFSVGGDPSELMAFMVKNPGLIPSLSTIREGEIPRRRKAMGEMFDGMYRACTNSTDDEKDALNLKLMGTKAPFIADAIIANPPSMAHVHIAERLGIPLHIMFTFPYSPTQAFPHPLANIKPGKSNVDANYVNFMSYPLVEMMTWQGLGDIVNKFRVKTLGLEPVSSLWAPGALYRMKVPYTYMWSPSLVPKPADWGDEIDISGFVFLEMANTFKPPEELQKFLDAGPPPIYIGFGSIVVDDPNKFTEMIFEATKMAGVRALVNKGWGGLGRGNDDTPDNIFMLENTPHDWLFPKVKAVVHHGGAGTTAIGLKCAKPTMIIPFFGDQPFWAARVVEAGAGAREVIPWKRLTAANLAEGIKQCLTDESQRNAQKLSDDIAREGDGAANAVKSFHRALPLSGLNSMRCSVLEDRVAEWRIKGSALKLSALAAEILQEKGKIRPHDLRLLHKVYWNDFDGPGEPLTGMAGAVTDSLYGIGAGMGMVPVRVAKHLKKRAEHERKKAAHQEKKEERKQRKQDKSAKPPPEQKAIKELERPTTNRGETSNTLGSTLSADPPQHVLRELVQDVRQGIKQSGWAFLTMPNDLHMAIAQGFHNAPRLYGDATVRKPIRITGLKSGCRAARKEFSYGIYDAWTGLVTQPIGGFKDGDTIASKLAGMGTGFGKGLGGFVLKNLSAVVSPPAYAGKGLMVYIKKKTTHDNLGSKHNIRRSHLVQGYRDYQALKAQSDPQGREQLRRLEEKVEEGWKVYEDIWNTAYEEYGVVGGGIIARFKLNKEKRAWQRAGVLENIRTAERTLQVRKEGQDINKYLAEHRSKEQELATTTRPPAMEQAEDGRVKVGDLPKTETSYASDEPEKKKMDDESEEKAHQPPRSESESTTVVNSSEDEKDKKKRDSTAPMKMKVLDHGNLLKAIASGGTKPGLGRVTTT</sequence>
<feature type="compositionally biased region" description="Basic and acidic residues" evidence="2">
    <location>
        <begin position="1265"/>
        <end position="1287"/>
    </location>
</feature>
<feature type="region of interest" description="Disordered" evidence="2">
    <location>
        <begin position="907"/>
        <end position="971"/>
    </location>
</feature>
<evidence type="ECO:0000313" key="5">
    <source>
        <dbReference type="EMBL" id="KXS97345.1"/>
    </source>
</evidence>
<dbReference type="InterPro" id="IPR004276">
    <property type="entry name" value="GlycoTrans_28_N"/>
</dbReference>
<dbReference type="Proteomes" id="UP000070133">
    <property type="component" value="Unassembled WGS sequence"/>
</dbReference>
<dbReference type="Pfam" id="PF06722">
    <property type="entry name" value="EryCIII-like_C"/>
    <property type="match status" value="1"/>
</dbReference>
<feature type="compositionally biased region" description="Basic and acidic residues" evidence="2">
    <location>
        <begin position="911"/>
        <end position="936"/>
    </location>
</feature>
<evidence type="ECO:0000313" key="6">
    <source>
        <dbReference type="Proteomes" id="UP000070133"/>
    </source>
</evidence>
<feature type="region of interest" description="Disordered" evidence="2">
    <location>
        <begin position="234"/>
        <end position="274"/>
    </location>
</feature>
<dbReference type="PANTHER" id="PTHR48050">
    <property type="entry name" value="STEROL 3-BETA-GLUCOSYLTRANSFERASE"/>
    <property type="match status" value="1"/>
</dbReference>
<feature type="region of interest" description="Disordered" evidence="2">
    <location>
        <begin position="130"/>
        <end position="216"/>
    </location>
</feature>
<keyword evidence="6" id="KW-1185">Reference proteome</keyword>
<evidence type="ECO:0000256" key="2">
    <source>
        <dbReference type="SAM" id="MobiDB-lite"/>
    </source>
</evidence>
<dbReference type="GO" id="GO:0016906">
    <property type="term" value="F:sterol 3-beta-glucosyltransferase activity"/>
    <property type="evidence" value="ECO:0007669"/>
    <property type="project" value="UniProtKB-ARBA"/>
</dbReference>
<dbReference type="InterPro" id="IPR010610">
    <property type="entry name" value="EryCIII-like_C"/>
</dbReference>
<feature type="domain" description="Glycosyltransferase family 28 N-terminal" evidence="3">
    <location>
        <begin position="369"/>
        <end position="529"/>
    </location>
</feature>
<feature type="compositionally biased region" description="Polar residues" evidence="2">
    <location>
        <begin position="953"/>
        <end position="967"/>
    </location>
</feature>
<dbReference type="FunFam" id="3.40.50.2000:FF:000100">
    <property type="entry name" value="Glycosyltransferase family 1 protein"/>
    <property type="match status" value="1"/>
</dbReference>
<gene>
    <name evidence="5" type="ORF">AC578_10750</name>
</gene>
<feature type="domain" description="Erythromycin biosynthesis protein CIII-like C-terminal" evidence="4">
    <location>
        <begin position="692"/>
        <end position="796"/>
    </location>
</feature>
<keyword evidence="1" id="KW-0808">Transferase</keyword>
<evidence type="ECO:0000259" key="3">
    <source>
        <dbReference type="Pfam" id="PF03033"/>
    </source>
</evidence>
<dbReference type="PANTHER" id="PTHR48050:SF5">
    <property type="entry name" value="UDP-GLUCOSE,STEROL TRANSFERASE"/>
    <property type="match status" value="1"/>
</dbReference>
<dbReference type="OrthoDB" id="5835829at2759"/>
<feature type="non-terminal residue" evidence="5">
    <location>
        <position position="1340"/>
    </location>
</feature>
<feature type="region of interest" description="Disordered" evidence="2">
    <location>
        <begin position="332"/>
        <end position="357"/>
    </location>
</feature>
<organism evidence="5 6">
    <name type="scientific">Pseudocercospora eumusae</name>
    <dbReference type="NCBI Taxonomy" id="321146"/>
    <lineage>
        <taxon>Eukaryota</taxon>
        <taxon>Fungi</taxon>
        <taxon>Dikarya</taxon>
        <taxon>Ascomycota</taxon>
        <taxon>Pezizomycotina</taxon>
        <taxon>Dothideomycetes</taxon>
        <taxon>Dothideomycetidae</taxon>
        <taxon>Mycosphaerellales</taxon>
        <taxon>Mycosphaerellaceae</taxon>
        <taxon>Pseudocercospora</taxon>
    </lineage>
</organism>
<dbReference type="CDD" id="cd03784">
    <property type="entry name" value="GT1_Gtf-like"/>
    <property type="match status" value="1"/>
</dbReference>
<protein>
    <submittedName>
        <fullName evidence="5">Uncharacterized protein</fullName>
    </submittedName>
</protein>
<feature type="compositionally biased region" description="Basic and acidic residues" evidence="2">
    <location>
        <begin position="1297"/>
        <end position="1307"/>
    </location>
</feature>
<evidence type="ECO:0000256" key="1">
    <source>
        <dbReference type="ARBA" id="ARBA00022679"/>
    </source>
</evidence>
<dbReference type="Gene3D" id="3.40.50.2000">
    <property type="entry name" value="Glycogen Phosphorylase B"/>
    <property type="match status" value="2"/>
</dbReference>
<feature type="compositionally biased region" description="Basic and acidic residues" evidence="2">
    <location>
        <begin position="943"/>
        <end position="952"/>
    </location>
</feature>
<comment type="caution">
    <text evidence="5">The sequence shown here is derived from an EMBL/GenBank/DDBJ whole genome shotgun (WGS) entry which is preliminary data.</text>
</comment>
<dbReference type="SUPFAM" id="SSF53756">
    <property type="entry name" value="UDP-Glycosyltransferase/glycogen phosphorylase"/>
    <property type="match status" value="1"/>
</dbReference>
<proteinExistence type="predicted"/>
<accession>A0A139H4D5</accession>
<dbReference type="InterPro" id="IPR050426">
    <property type="entry name" value="Glycosyltransferase_28"/>
</dbReference>
<feature type="non-terminal residue" evidence="5">
    <location>
        <position position="1"/>
    </location>
</feature>
<feature type="compositionally biased region" description="Basic and acidic residues" evidence="2">
    <location>
        <begin position="1222"/>
        <end position="1231"/>
    </location>
</feature>
<feature type="compositionally biased region" description="Basic and acidic residues" evidence="2">
    <location>
        <begin position="1245"/>
        <end position="1256"/>
    </location>
</feature>
<evidence type="ECO:0000259" key="4">
    <source>
        <dbReference type="Pfam" id="PF06722"/>
    </source>
</evidence>
<dbReference type="EMBL" id="LFZN01000146">
    <property type="protein sequence ID" value="KXS97345.1"/>
    <property type="molecule type" value="Genomic_DNA"/>
</dbReference>
<dbReference type="InterPro" id="IPR002213">
    <property type="entry name" value="UDP_glucos_trans"/>
</dbReference>
<feature type="region of interest" description="Disordered" evidence="2">
    <location>
        <begin position="1222"/>
        <end position="1315"/>
    </location>
</feature>
<name>A0A139H4D5_9PEZI</name>
<dbReference type="FunFam" id="3.40.50.2000:FF:000009">
    <property type="entry name" value="Sterol 3-beta-glucosyltransferase UGT80A2"/>
    <property type="match status" value="1"/>
</dbReference>